<accession>A0A8J6P0R3</accession>
<organism evidence="1 2">
    <name type="scientific">Candidatus Desulfatibia vada</name>
    <dbReference type="NCBI Taxonomy" id="2841696"/>
    <lineage>
        <taxon>Bacteria</taxon>
        <taxon>Pseudomonadati</taxon>
        <taxon>Thermodesulfobacteriota</taxon>
        <taxon>Desulfobacteria</taxon>
        <taxon>Desulfobacterales</taxon>
        <taxon>Desulfobacterales incertae sedis</taxon>
        <taxon>Candidatus Desulfatibia</taxon>
    </lineage>
</organism>
<protein>
    <recommendedName>
        <fullName evidence="3">YkgJ family cysteine cluster protein</fullName>
    </recommendedName>
</protein>
<evidence type="ECO:0000313" key="2">
    <source>
        <dbReference type="Proteomes" id="UP000605201"/>
    </source>
</evidence>
<reference evidence="1 2" key="1">
    <citation type="submission" date="2020-08" db="EMBL/GenBank/DDBJ databases">
        <title>Bridging the membrane lipid divide: bacteria of the FCB group superphylum have the potential to synthesize archaeal ether lipids.</title>
        <authorList>
            <person name="Villanueva L."/>
            <person name="Von Meijenfeldt F.A.B."/>
            <person name="Westbye A.B."/>
            <person name="Yadav S."/>
            <person name="Hopmans E.C."/>
            <person name="Dutilh B.E."/>
            <person name="Sinninghe Damste J.S."/>
        </authorList>
    </citation>
    <scope>NUCLEOTIDE SEQUENCE [LARGE SCALE GENOMIC DNA]</scope>
    <source>
        <strain evidence="1">NIOZ-UU17</strain>
    </source>
</reference>
<dbReference type="AlphaFoldDB" id="A0A8J6P0R3"/>
<evidence type="ECO:0008006" key="3">
    <source>
        <dbReference type="Google" id="ProtNLM"/>
    </source>
</evidence>
<comment type="caution">
    <text evidence="1">The sequence shown here is derived from an EMBL/GenBank/DDBJ whole genome shotgun (WGS) entry which is preliminary data.</text>
</comment>
<evidence type="ECO:0000313" key="1">
    <source>
        <dbReference type="EMBL" id="MBC8430757.1"/>
    </source>
</evidence>
<proteinExistence type="predicted"/>
<name>A0A8J6P0R3_9BACT</name>
<dbReference type="EMBL" id="JACNIG010000078">
    <property type="protein sequence ID" value="MBC8430757.1"/>
    <property type="molecule type" value="Genomic_DNA"/>
</dbReference>
<gene>
    <name evidence="1" type="ORF">H8D96_02445</name>
</gene>
<sequence length="255" mass="28670">MTAIIYETFEKVKVFEQGQAGAMDINTKLAVLDQIYRVCDDFTGKLDLACQKYCAHCCTCNVTLTTLEGYRIVRHLISSGQSNSFEKLQPALNRKRFQPVVTTNELAELCALEKDLPSESSNPAWGPCPLLKNDECIIYAQRPFGCRCMVSKQNCQEAGYAEMDPLMLTLNNVCLQYIEHIDAHGFTGNLSDVLGVMAKEQNRQKYKSSKLKVAGTSLIANRPIKVLMIPPEHRHEVKPILVSLNNIQVPMKRSR</sequence>
<dbReference type="Proteomes" id="UP000605201">
    <property type="component" value="Unassembled WGS sequence"/>
</dbReference>